<sequence>MHLKNFTSFRSIKEIVRTKPGNQKAKREQKKLKRSKPRKNKRNKEKKFEPKNQHEAQHQPLDEDSEGQVPEQYLAWNLASIAPQTFAQPLPWQKPSHLDDAFHADSAAYCYRGSGTPPSSHPSPNPTRSSTLSSLLSSSGTSLSSATSKIRFLFHRRHSDIGLSRSSPLSRQPEKRNSVPGLSPTFPRHITEENRQEVVPPRSEGVITRSVAPNLEASKSVRAMAKESMDMKALFAGVDRLQQTTAAFLSIYEPKVRPQLLDILEDNGHRNYSIKTVHDNEIMTRIVVVMTPEEIPKDVSDKMRSHVSSCFLDSQELRVEVKFLQGHFKHAADTVASRQDEHDESKRPRNSGRHNEIMLGDSVSFEQSDCAATLGPAINLGGCDGWIVNWHLFHGISNWENLHSPSEVPRHSLFHPAYIDCRENESPLRIGKLQAYSGKMYRTTRPSRSLEHYAPGTPGEVVTDWAFCKAYKDEAQNCLRYAPSGIEVDDFSDPIQGVFEQHPQLQIVQTTGRSSGLRYAMVCETPADVRQYPNMPTREWYLENIKGALTFEEWNSQGPGVYGDSGAAVVQFKTGKLLGQIWGRDEYDDDRQTPTVTYFTHHWDIFDDIRERYPSIEGPRLVLKPNCHSLSNANARDDAPGPSRLEADENTLHPSLPPSRACSSMGDPDGVTESLSQSTLAQSMANLVVPGEGKAKETLLEKTLECELECRRHSQSRSAARTSADDDVLMMRRSSAMLTV</sequence>
<feature type="compositionally biased region" description="Polar residues" evidence="1">
    <location>
        <begin position="1"/>
        <end position="10"/>
    </location>
</feature>
<dbReference type="EMBL" id="JFFI01002564">
    <property type="protein sequence ID" value="KXH30211.1"/>
    <property type="molecule type" value="Genomic_DNA"/>
</dbReference>
<accession>A0A135S2S6</accession>
<feature type="compositionally biased region" description="Basic and acidic residues" evidence="1">
    <location>
        <begin position="338"/>
        <end position="347"/>
    </location>
</feature>
<dbReference type="OrthoDB" id="5242988at2759"/>
<comment type="caution">
    <text evidence="2">The sequence shown here is derived from an EMBL/GenBank/DDBJ whole genome shotgun (WGS) entry which is preliminary data.</text>
</comment>
<keyword evidence="3" id="KW-1185">Reference proteome</keyword>
<reference evidence="2 3" key="1">
    <citation type="submission" date="2014-02" db="EMBL/GenBank/DDBJ databases">
        <title>The genome sequence of Colletotrichum salicis CBS 607.94.</title>
        <authorList>
            <person name="Baroncelli R."/>
            <person name="Thon M.R."/>
        </authorList>
    </citation>
    <scope>NUCLEOTIDE SEQUENCE [LARGE SCALE GENOMIC DNA]</scope>
    <source>
        <strain evidence="2 3">CBS 607.94</strain>
    </source>
</reference>
<evidence type="ECO:0000256" key="1">
    <source>
        <dbReference type="SAM" id="MobiDB-lite"/>
    </source>
</evidence>
<organism evidence="2 3">
    <name type="scientific">Colletotrichum salicis</name>
    <dbReference type="NCBI Taxonomy" id="1209931"/>
    <lineage>
        <taxon>Eukaryota</taxon>
        <taxon>Fungi</taxon>
        <taxon>Dikarya</taxon>
        <taxon>Ascomycota</taxon>
        <taxon>Pezizomycotina</taxon>
        <taxon>Sordariomycetes</taxon>
        <taxon>Hypocreomycetidae</taxon>
        <taxon>Glomerellales</taxon>
        <taxon>Glomerellaceae</taxon>
        <taxon>Colletotrichum</taxon>
        <taxon>Colletotrichum acutatum species complex</taxon>
    </lineage>
</organism>
<gene>
    <name evidence="2" type="ORF">CSAL01_05041</name>
</gene>
<feature type="compositionally biased region" description="Basic residues" evidence="1">
    <location>
        <begin position="27"/>
        <end position="45"/>
    </location>
</feature>
<feature type="compositionally biased region" description="Low complexity" evidence="1">
    <location>
        <begin position="126"/>
        <end position="142"/>
    </location>
</feature>
<feature type="region of interest" description="Disordered" evidence="1">
    <location>
        <begin position="113"/>
        <end position="142"/>
    </location>
</feature>
<feature type="region of interest" description="Disordered" evidence="1">
    <location>
        <begin position="1"/>
        <end position="68"/>
    </location>
</feature>
<feature type="compositionally biased region" description="Basic and acidic residues" evidence="1">
    <location>
        <begin position="635"/>
        <end position="651"/>
    </location>
</feature>
<dbReference type="AlphaFoldDB" id="A0A135S2S6"/>
<dbReference type="Proteomes" id="UP000070121">
    <property type="component" value="Unassembled WGS sequence"/>
</dbReference>
<feature type="compositionally biased region" description="Basic and acidic residues" evidence="1">
    <location>
        <begin position="46"/>
        <end position="61"/>
    </location>
</feature>
<proteinExistence type="predicted"/>
<dbReference type="STRING" id="1209931.A0A135S2S6"/>
<feature type="region of interest" description="Disordered" evidence="1">
    <location>
        <begin position="163"/>
        <end position="187"/>
    </location>
</feature>
<evidence type="ECO:0000313" key="3">
    <source>
        <dbReference type="Proteomes" id="UP000070121"/>
    </source>
</evidence>
<name>A0A135S2S6_9PEZI</name>
<feature type="region of interest" description="Disordered" evidence="1">
    <location>
        <begin position="334"/>
        <end position="355"/>
    </location>
</feature>
<feature type="region of interest" description="Disordered" evidence="1">
    <location>
        <begin position="632"/>
        <end position="676"/>
    </location>
</feature>
<evidence type="ECO:0000313" key="2">
    <source>
        <dbReference type="EMBL" id="KXH30211.1"/>
    </source>
</evidence>
<protein>
    <submittedName>
        <fullName evidence="2">Uncharacterized protein</fullName>
    </submittedName>
</protein>